<evidence type="ECO:0000313" key="3">
    <source>
        <dbReference type="Proteomes" id="UP000321204"/>
    </source>
</evidence>
<dbReference type="EMBL" id="CP042433">
    <property type="protein sequence ID" value="QEC58290.1"/>
    <property type="molecule type" value="Genomic_DNA"/>
</dbReference>
<dbReference type="Proteomes" id="UP000321204">
    <property type="component" value="Chromosome"/>
</dbReference>
<sequence length="63" mass="6751">MKPQQQNTDAKKESAVYVQTPDGGQRNIPTDQPVKEGDSESGRQTVDKTPTQSSSEVTSGEDG</sequence>
<accession>A0A5B8UQM9</accession>
<dbReference type="KEGG" id="fgg:FSB75_21055"/>
<keyword evidence="3" id="KW-1185">Reference proteome</keyword>
<dbReference type="OrthoDB" id="9938654at2"/>
<dbReference type="AlphaFoldDB" id="A0A5B8UQM9"/>
<evidence type="ECO:0000313" key="2">
    <source>
        <dbReference type="EMBL" id="QEC58290.1"/>
    </source>
</evidence>
<proteinExistence type="predicted"/>
<feature type="region of interest" description="Disordered" evidence="1">
    <location>
        <begin position="1"/>
        <end position="63"/>
    </location>
</feature>
<gene>
    <name evidence="2" type="ORF">FSB75_21055</name>
</gene>
<protein>
    <submittedName>
        <fullName evidence="2">Uncharacterized protein</fullName>
    </submittedName>
</protein>
<evidence type="ECO:0000256" key="1">
    <source>
        <dbReference type="SAM" id="MobiDB-lite"/>
    </source>
</evidence>
<reference evidence="2 3" key="1">
    <citation type="journal article" date="2015" name="Int. J. Syst. Evol. Microbiol.">
        <title>Flavisolibacter ginsenosidimutans sp. nov., with ginsenoside-converting activity isolated from soil used for cultivating ginseng.</title>
        <authorList>
            <person name="Zhao Y."/>
            <person name="Liu Q."/>
            <person name="Kang M.S."/>
            <person name="Jin F."/>
            <person name="Yu H."/>
            <person name="Im W.T."/>
        </authorList>
    </citation>
    <scope>NUCLEOTIDE SEQUENCE [LARGE SCALE GENOMIC DNA]</scope>
    <source>
        <strain evidence="2 3">Gsoil 636</strain>
    </source>
</reference>
<name>A0A5B8UQM9_9BACT</name>
<dbReference type="RefSeq" id="WP_146791492.1">
    <property type="nucleotide sequence ID" value="NZ_BAABIO010000003.1"/>
</dbReference>
<feature type="compositionally biased region" description="Polar residues" evidence="1">
    <location>
        <begin position="42"/>
        <end position="63"/>
    </location>
</feature>
<organism evidence="2 3">
    <name type="scientific">Flavisolibacter ginsenosidimutans</name>
    <dbReference type="NCBI Taxonomy" id="661481"/>
    <lineage>
        <taxon>Bacteria</taxon>
        <taxon>Pseudomonadati</taxon>
        <taxon>Bacteroidota</taxon>
        <taxon>Chitinophagia</taxon>
        <taxon>Chitinophagales</taxon>
        <taxon>Chitinophagaceae</taxon>
        <taxon>Flavisolibacter</taxon>
    </lineage>
</organism>